<protein>
    <submittedName>
        <fullName evidence="2">Helix-turn-helix domain-containing protein</fullName>
    </submittedName>
</protein>
<dbReference type="Pfam" id="PF13730">
    <property type="entry name" value="HTH_36"/>
    <property type="match status" value="1"/>
</dbReference>
<dbReference type="SUPFAM" id="SSF46785">
    <property type="entry name" value="Winged helix' DNA-binding domain"/>
    <property type="match status" value="1"/>
</dbReference>
<dbReference type="EMBL" id="CP104213">
    <property type="protein sequence ID" value="UWX64780.1"/>
    <property type="molecule type" value="Genomic_DNA"/>
</dbReference>
<proteinExistence type="predicted"/>
<feature type="region of interest" description="Disordered" evidence="1">
    <location>
        <begin position="78"/>
        <end position="109"/>
    </location>
</feature>
<sequence>MSLYATRWAYAQDVKPAGRKFVLVAIADFADAEGRAFPGASTIAEMTGQDERSVRRHIDSLQQDGFIKSAPAAAETVHERLTRSGFKLRRKRSGQPMPGNRCGRPSNRTECPVVNRTI</sequence>
<dbReference type="InterPro" id="IPR036390">
    <property type="entry name" value="WH_DNA-bd_sf"/>
</dbReference>
<accession>A0ABY5YIZ1</accession>
<name>A0ABY5YIZ1_9DEIO</name>
<dbReference type="Gene3D" id="1.10.10.10">
    <property type="entry name" value="Winged helix-like DNA-binding domain superfamily/Winged helix DNA-binding domain"/>
    <property type="match status" value="1"/>
</dbReference>
<dbReference type="RefSeq" id="WP_260561041.1">
    <property type="nucleotide sequence ID" value="NZ_CP104213.1"/>
</dbReference>
<evidence type="ECO:0000313" key="3">
    <source>
        <dbReference type="Proteomes" id="UP001060261"/>
    </source>
</evidence>
<organism evidence="2 3">
    <name type="scientific">Deinococcus rubellus</name>
    <dbReference type="NCBI Taxonomy" id="1889240"/>
    <lineage>
        <taxon>Bacteria</taxon>
        <taxon>Thermotogati</taxon>
        <taxon>Deinococcota</taxon>
        <taxon>Deinococci</taxon>
        <taxon>Deinococcales</taxon>
        <taxon>Deinococcaceae</taxon>
        <taxon>Deinococcus</taxon>
    </lineage>
</organism>
<keyword evidence="3" id="KW-1185">Reference proteome</keyword>
<evidence type="ECO:0000256" key="1">
    <source>
        <dbReference type="SAM" id="MobiDB-lite"/>
    </source>
</evidence>
<evidence type="ECO:0000313" key="2">
    <source>
        <dbReference type="EMBL" id="UWX64780.1"/>
    </source>
</evidence>
<dbReference type="Proteomes" id="UP001060261">
    <property type="component" value="Chromosome"/>
</dbReference>
<gene>
    <name evidence="2" type="ORF">N0D28_03715</name>
</gene>
<reference evidence="2" key="1">
    <citation type="submission" date="2022-09" db="EMBL/GenBank/DDBJ databases">
        <title>genome sequence of Deinococcus rubellus.</title>
        <authorList>
            <person name="Srinivasan S."/>
        </authorList>
    </citation>
    <scope>NUCLEOTIDE SEQUENCE</scope>
    <source>
        <strain evidence="2">Ant6</strain>
    </source>
</reference>
<dbReference type="InterPro" id="IPR036388">
    <property type="entry name" value="WH-like_DNA-bd_sf"/>
</dbReference>